<dbReference type="SMART" id="SM00388">
    <property type="entry name" value="HisKA"/>
    <property type="match status" value="1"/>
</dbReference>
<evidence type="ECO:0000313" key="11">
    <source>
        <dbReference type="EMBL" id="ATJ92898.1"/>
    </source>
</evidence>
<keyword evidence="9" id="KW-1133">Transmembrane helix</keyword>
<evidence type="ECO:0000256" key="2">
    <source>
        <dbReference type="ARBA" id="ARBA00012438"/>
    </source>
</evidence>
<dbReference type="GO" id="GO:0000155">
    <property type="term" value="F:phosphorelay sensor kinase activity"/>
    <property type="evidence" value="ECO:0007669"/>
    <property type="project" value="InterPro"/>
</dbReference>
<dbReference type="InterPro" id="IPR005467">
    <property type="entry name" value="His_kinase_dom"/>
</dbReference>
<proteinExistence type="predicted"/>
<keyword evidence="11" id="KW-0614">Plasmid</keyword>
<keyword evidence="5" id="KW-0547">Nucleotide-binding</keyword>
<evidence type="ECO:0000256" key="6">
    <source>
        <dbReference type="ARBA" id="ARBA00022777"/>
    </source>
</evidence>
<dbReference type="SUPFAM" id="SSF47384">
    <property type="entry name" value="Homodimeric domain of signal transducing histidine kinase"/>
    <property type="match status" value="1"/>
</dbReference>
<dbReference type="InterPro" id="IPR003661">
    <property type="entry name" value="HisK_dim/P_dom"/>
</dbReference>
<dbReference type="Proteomes" id="UP000220394">
    <property type="component" value="Plasmid patbdgp1a"/>
</dbReference>
<gene>
    <name evidence="11" type="ORF">CIW82_18845</name>
</gene>
<geneLocation type="plasmid" evidence="12">
    <name>patbdgp1a</name>
</geneLocation>
<dbReference type="InterPro" id="IPR036097">
    <property type="entry name" value="HisK_dim/P_sf"/>
</dbReference>
<comment type="catalytic activity">
    <reaction evidence="1">
        <text>ATP + protein L-histidine = ADP + protein N-phospho-L-histidine.</text>
        <dbReference type="EC" id="2.7.13.3"/>
    </reaction>
</comment>
<keyword evidence="4" id="KW-0808">Transferase</keyword>
<protein>
    <recommendedName>
        <fullName evidence="2">histidine kinase</fullName>
        <ecNumber evidence="2">2.7.13.3</ecNumber>
    </recommendedName>
</protein>
<evidence type="ECO:0000256" key="8">
    <source>
        <dbReference type="ARBA" id="ARBA00023012"/>
    </source>
</evidence>
<keyword evidence="9" id="KW-0812">Transmembrane</keyword>
<dbReference type="EMBL" id="CP022700">
    <property type="protein sequence ID" value="ATJ92898.1"/>
    <property type="molecule type" value="Genomic_DNA"/>
</dbReference>
<dbReference type="PRINTS" id="PR00344">
    <property type="entry name" value="BCTRLSENSOR"/>
</dbReference>
<keyword evidence="8" id="KW-0902">Two-component regulatory system</keyword>
<evidence type="ECO:0000256" key="9">
    <source>
        <dbReference type="SAM" id="Phobius"/>
    </source>
</evidence>
<sequence>MLRKIWELPAQLSTVVWHDTDSDMRAVWLCGLNILLLIGACVATPRAYAASFYTTTVVLAMLALGSVAAILITVSRLVEREVRVETTTPRPSDLDAIRSKALLDHAPVTLLYESSDGIVHAANRAARRLFSTEDHLPAEQALMFETQDRLLRFSPSSGIPPRTYSLSSIQTSGTGGIRQLIALMDIETELNEADARALRELLSVLSHEIMNSLTPVISLAETAHDLAQRLNEAQSQEMLVEALNTIMRRTRGINRFVQGYRTLARLPSPERRPIFLKDLALTLAALFEARWGEQVLLRVNFPPSHSIANLDAEQIEQALLNLLNNAADAALESKNDTRPTVWLETKVISSGTIFFVRDNGPGVAEANREAIFQPFFTLKRDGSGIGLTLARQIALSHGGSLTLAAAQPLAPWKTSFIFTV</sequence>
<keyword evidence="9" id="KW-0472">Membrane</keyword>
<name>A0A291PNB6_9PROT</name>
<dbReference type="InterPro" id="IPR004358">
    <property type="entry name" value="Sig_transdc_His_kin-like_C"/>
</dbReference>
<feature type="transmembrane region" description="Helical" evidence="9">
    <location>
        <begin position="52"/>
        <end position="74"/>
    </location>
</feature>
<dbReference type="SMART" id="SM00387">
    <property type="entry name" value="HATPase_c"/>
    <property type="match status" value="1"/>
</dbReference>
<keyword evidence="7" id="KW-0067">ATP-binding</keyword>
<dbReference type="PROSITE" id="PS50109">
    <property type="entry name" value="HIS_KIN"/>
    <property type="match status" value="1"/>
</dbReference>
<feature type="domain" description="Histidine kinase" evidence="10">
    <location>
        <begin position="204"/>
        <end position="420"/>
    </location>
</feature>
<dbReference type="InterPro" id="IPR003594">
    <property type="entry name" value="HATPase_dom"/>
</dbReference>
<keyword evidence="6 11" id="KW-0418">Kinase</keyword>
<evidence type="ECO:0000256" key="3">
    <source>
        <dbReference type="ARBA" id="ARBA00022553"/>
    </source>
</evidence>
<organism evidence="11 12">
    <name type="scientific">Acetobacter tropicalis</name>
    <dbReference type="NCBI Taxonomy" id="104102"/>
    <lineage>
        <taxon>Bacteria</taxon>
        <taxon>Pseudomonadati</taxon>
        <taxon>Pseudomonadota</taxon>
        <taxon>Alphaproteobacteria</taxon>
        <taxon>Acetobacterales</taxon>
        <taxon>Acetobacteraceae</taxon>
        <taxon>Acetobacter</taxon>
    </lineage>
</organism>
<feature type="transmembrane region" description="Helical" evidence="9">
    <location>
        <begin position="26"/>
        <end position="45"/>
    </location>
</feature>
<evidence type="ECO:0000256" key="5">
    <source>
        <dbReference type="ARBA" id="ARBA00022741"/>
    </source>
</evidence>
<evidence type="ECO:0000259" key="10">
    <source>
        <dbReference type="PROSITE" id="PS50109"/>
    </source>
</evidence>
<dbReference type="EC" id="2.7.13.3" evidence="2"/>
<accession>A0A291PNB6</accession>
<keyword evidence="3" id="KW-0597">Phosphoprotein</keyword>
<evidence type="ECO:0000256" key="1">
    <source>
        <dbReference type="ARBA" id="ARBA00000085"/>
    </source>
</evidence>
<dbReference type="SUPFAM" id="SSF55874">
    <property type="entry name" value="ATPase domain of HSP90 chaperone/DNA topoisomerase II/histidine kinase"/>
    <property type="match status" value="1"/>
</dbReference>
<evidence type="ECO:0000256" key="4">
    <source>
        <dbReference type="ARBA" id="ARBA00022679"/>
    </source>
</evidence>
<evidence type="ECO:0000256" key="7">
    <source>
        <dbReference type="ARBA" id="ARBA00022840"/>
    </source>
</evidence>
<dbReference type="PANTHER" id="PTHR43065:SF46">
    <property type="entry name" value="C4-DICARBOXYLATE TRANSPORT SENSOR PROTEIN DCTB"/>
    <property type="match status" value="1"/>
</dbReference>
<evidence type="ECO:0000313" key="12">
    <source>
        <dbReference type="Proteomes" id="UP000220394"/>
    </source>
</evidence>
<dbReference type="Gene3D" id="1.10.287.130">
    <property type="match status" value="1"/>
</dbReference>
<dbReference type="KEGG" id="ato:CIW82_18845"/>
<reference evidence="11 12" key="1">
    <citation type="submission" date="2017-08" db="EMBL/GenBank/DDBJ databases">
        <title>Complete Genome Sequence of Acetobacter tropicalis Oregon-R-modENCODE STRAIN BDGP1, an acetic acid bacterium isolated from Drosophila melanogaster gut.</title>
        <authorList>
            <person name="Wan K.H."/>
            <person name="Yu C."/>
            <person name="Park S."/>
            <person name="Hammonds A.S."/>
            <person name="Booth B.W."/>
            <person name="Celniker S.E."/>
        </authorList>
    </citation>
    <scope>NUCLEOTIDE SEQUENCE [LARGE SCALE GENOMIC DNA]</scope>
    <source>
        <strain evidence="11 12">BDGP1</strain>
        <plasmid evidence="12">Plasmid patbdgp1a</plasmid>
    </source>
</reference>
<dbReference type="PANTHER" id="PTHR43065">
    <property type="entry name" value="SENSOR HISTIDINE KINASE"/>
    <property type="match status" value="1"/>
</dbReference>
<dbReference type="InterPro" id="IPR036890">
    <property type="entry name" value="HATPase_C_sf"/>
</dbReference>
<dbReference type="Gene3D" id="3.30.565.10">
    <property type="entry name" value="Histidine kinase-like ATPase, C-terminal domain"/>
    <property type="match status" value="1"/>
</dbReference>
<dbReference type="GO" id="GO:0005524">
    <property type="term" value="F:ATP binding"/>
    <property type="evidence" value="ECO:0007669"/>
    <property type="project" value="UniProtKB-KW"/>
</dbReference>
<dbReference type="Pfam" id="PF02518">
    <property type="entry name" value="HATPase_c"/>
    <property type="match status" value="1"/>
</dbReference>
<dbReference type="AlphaFoldDB" id="A0A291PNB6"/>